<keyword evidence="1" id="KW-0732">Signal</keyword>
<protein>
    <submittedName>
        <fullName evidence="3">Secreted protein</fullName>
    </submittedName>
</protein>
<dbReference type="KEGG" id="pluf:LFWB_4120"/>
<dbReference type="PROSITE" id="PS51257">
    <property type="entry name" value="PROKAR_LIPOPROTEIN"/>
    <property type="match status" value="1"/>
</dbReference>
<accession>A0A975FK89</accession>
<evidence type="ECO:0000256" key="1">
    <source>
        <dbReference type="SAM" id="SignalP"/>
    </source>
</evidence>
<proteinExistence type="predicted"/>
<gene>
    <name evidence="3" type="ORF">LFWB_3530</name>
    <name evidence="4" type="ORF">LFWB_4120</name>
</gene>
<dbReference type="Proteomes" id="UP000672038">
    <property type="component" value="Chromosome"/>
</dbReference>
<dbReference type="KEGG" id="pluf:LFWB_3530"/>
<feature type="chain" id="PRO_5038278278" evidence="1">
    <location>
        <begin position="32"/>
        <end position="112"/>
    </location>
</feature>
<dbReference type="InterPro" id="IPR021970">
    <property type="entry name" value="SVM_signal"/>
</dbReference>
<sequence length="112" mass="13166">MLIKNKLHLLPFFLISCLGLLFITSNNQVMAMENNNKGKTIINHEPSEKEVNDFFQLSKRTKENICYIRQTIPHLKNASVREIEEWICSPNKQKTKNKRLKTIDLNKKPEQN</sequence>
<dbReference type="RefSeq" id="WP_210954492.1">
    <property type="nucleotide sequence ID" value="NZ_CP054393.1"/>
</dbReference>
<organism evidence="3 5">
    <name type="scientific">Loofah witches'-broom phytoplasma</name>
    <dbReference type="NCBI Taxonomy" id="35773"/>
    <lineage>
        <taxon>Bacteria</taxon>
        <taxon>Bacillati</taxon>
        <taxon>Mycoplasmatota</taxon>
        <taxon>Mollicutes</taxon>
        <taxon>Acholeplasmatales</taxon>
        <taxon>Acholeplasmataceae</taxon>
        <taxon>Candidatus Phytoplasma</taxon>
        <taxon>16SrVIII (Loofah witches'-broom group)</taxon>
    </lineage>
</organism>
<dbReference type="EMBL" id="CP054393">
    <property type="protein sequence ID" value="QTX02978.1"/>
    <property type="molecule type" value="Genomic_DNA"/>
</dbReference>
<dbReference type="Pfam" id="PF12113">
    <property type="entry name" value="SVM_signal"/>
    <property type="match status" value="1"/>
</dbReference>
<evidence type="ECO:0000313" key="4">
    <source>
        <dbReference type="EMBL" id="QTX02978.1"/>
    </source>
</evidence>
<evidence type="ECO:0000259" key="2">
    <source>
        <dbReference type="Pfam" id="PF12113"/>
    </source>
</evidence>
<evidence type="ECO:0000313" key="5">
    <source>
        <dbReference type="Proteomes" id="UP000672038"/>
    </source>
</evidence>
<keyword evidence="5" id="KW-1185">Reference proteome</keyword>
<dbReference type="EMBL" id="CP054393">
    <property type="protein sequence ID" value="QTX02923.1"/>
    <property type="molecule type" value="Genomic_DNA"/>
</dbReference>
<dbReference type="AlphaFoldDB" id="A0A975FK89"/>
<feature type="signal peptide" evidence="1">
    <location>
        <begin position="1"/>
        <end position="31"/>
    </location>
</feature>
<evidence type="ECO:0000313" key="3">
    <source>
        <dbReference type="EMBL" id="QTX02923.1"/>
    </source>
</evidence>
<feature type="domain" description="Sequence-variable mosaic (SVM) signal sequence" evidence="2">
    <location>
        <begin position="4"/>
        <end position="32"/>
    </location>
</feature>
<reference evidence="3" key="1">
    <citation type="submission" date="2020-06" db="EMBL/GenBank/DDBJ databases">
        <title>Complete genome sequence of Candidatus Phytoplasma luffae NCHU2019.</title>
        <authorList>
            <person name="Cho S.-T."/>
            <person name="Tan C.-M."/>
            <person name="Li J.-R."/>
            <person name="Chien Y.-Y."/>
            <person name="Chiu Y.-C."/>
            <person name="Yang J.-Y."/>
            <person name="Kuo C.-H."/>
        </authorList>
    </citation>
    <scope>NUCLEOTIDE SEQUENCE</scope>
    <source>
        <strain evidence="3">NCHU2019</strain>
    </source>
</reference>
<name>A0A975FK89_LOWBP</name>